<dbReference type="GO" id="GO:0016787">
    <property type="term" value="F:hydrolase activity"/>
    <property type="evidence" value="ECO:0007669"/>
    <property type="project" value="InterPro"/>
</dbReference>
<gene>
    <name evidence="4" type="ORF">FRZ61_31770</name>
</gene>
<evidence type="ECO:0000313" key="5">
    <source>
        <dbReference type="Proteomes" id="UP000325797"/>
    </source>
</evidence>
<dbReference type="InterPro" id="IPR029052">
    <property type="entry name" value="Metallo-depent_PP-like"/>
</dbReference>
<dbReference type="Proteomes" id="UP000325797">
    <property type="component" value="Chromosome"/>
</dbReference>
<dbReference type="KEGG" id="hadh:FRZ61_31770"/>
<feature type="domain" description="GTPase-associated adaptor" evidence="3">
    <location>
        <begin position="371"/>
        <end position="430"/>
    </location>
</feature>
<dbReference type="SUPFAM" id="SSF56300">
    <property type="entry name" value="Metallo-dependent phosphatases"/>
    <property type="match status" value="1"/>
</dbReference>
<organism evidence="4 5">
    <name type="scientific">Hypericibacter adhaerens</name>
    <dbReference type="NCBI Taxonomy" id="2602016"/>
    <lineage>
        <taxon>Bacteria</taxon>
        <taxon>Pseudomonadati</taxon>
        <taxon>Pseudomonadota</taxon>
        <taxon>Alphaproteobacteria</taxon>
        <taxon>Rhodospirillales</taxon>
        <taxon>Dongiaceae</taxon>
        <taxon>Hypericibacter</taxon>
    </lineage>
</organism>
<keyword evidence="5" id="KW-1185">Reference proteome</keyword>
<dbReference type="EMBL" id="CP042582">
    <property type="protein sequence ID" value="QEX23241.1"/>
    <property type="molecule type" value="Genomic_DNA"/>
</dbReference>
<dbReference type="InterPro" id="IPR045533">
    <property type="entry name" value="GAAD"/>
</dbReference>
<dbReference type="InterPro" id="IPR004843">
    <property type="entry name" value="Calcineurin-like_PHP"/>
</dbReference>
<dbReference type="InterPro" id="IPR051158">
    <property type="entry name" value="Metallophosphoesterase_sf"/>
</dbReference>
<evidence type="ECO:0000259" key="2">
    <source>
        <dbReference type="Pfam" id="PF00149"/>
    </source>
</evidence>
<evidence type="ECO:0000256" key="1">
    <source>
        <dbReference type="SAM" id="MobiDB-lite"/>
    </source>
</evidence>
<dbReference type="RefSeq" id="WP_191909050.1">
    <property type="nucleotide sequence ID" value="NZ_CP042582.1"/>
</dbReference>
<dbReference type="PANTHER" id="PTHR31302:SF0">
    <property type="entry name" value="TRANSMEMBRANE PROTEIN WITH METALLOPHOSPHOESTERASE DOMAIN"/>
    <property type="match status" value="1"/>
</dbReference>
<feature type="domain" description="Calcineurin-like phosphoesterase" evidence="2">
    <location>
        <begin position="4"/>
        <end position="243"/>
    </location>
</feature>
<reference evidence="4 5" key="1">
    <citation type="submission" date="2019-08" db="EMBL/GenBank/DDBJ databases">
        <title>Hyperibacter terrae gen. nov., sp. nov. and Hyperibacter viscosus sp. nov., two new members in the family Rhodospirillaceae isolated from the rhizosphere of Hypericum perforatum.</title>
        <authorList>
            <person name="Noviana Z."/>
        </authorList>
    </citation>
    <scope>NUCLEOTIDE SEQUENCE [LARGE SCALE GENOMIC DNA]</scope>
    <source>
        <strain evidence="4 5">R5959</strain>
    </source>
</reference>
<dbReference type="AlphaFoldDB" id="A0A5J6N0P7"/>
<evidence type="ECO:0000313" key="4">
    <source>
        <dbReference type="EMBL" id="QEX23241.1"/>
    </source>
</evidence>
<proteinExistence type="predicted"/>
<feature type="region of interest" description="Disordered" evidence="1">
    <location>
        <begin position="332"/>
        <end position="353"/>
    </location>
</feature>
<evidence type="ECO:0000259" key="3">
    <source>
        <dbReference type="Pfam" id="PF19976"/>
    </source>
</evidence>
<name>A0A5J6N0P7_9PROT</name>
<sequence>MSITYIHLSDIHFGQEKGGEVVIHNDAKERLIEDVTVAMAALPQRRANGIIVTGDIAYAGKVEEYTAAGAWLDRVANAAGCDITSIQVVPGNHDIDLARISPATKLMLGTIIENGEAELDTYLANEQDRELLYARFAAYRPFAEGYNCSLDRSGGLASNRVVEVAPNRLLRFIGLNSALVCSGKDKAGSLLLGARQRVLPKEPGQELIVLCHHPLNWLRDSVDARKYVRSRARVFISGHEHKPAVHVDQIEEGQDLMMLAAGATIPPTADEIYTYTYNIIEFEWDERSDSLRVAIHPRAWNDNKKEFREDVGSLGGDHRRFLLGCPHFRSLSTRQPGGAPSSLKETGTASAAEQIGDRPVAEAVEPVPVEYPLLLLRFFRDLTSSERLAILVKLGALPTDWAEPLTHSIERRALDTLSRKGRIREVEECIARTIENRPK</sequence>
<dbReference type="Gene3D" id="3.60.21.10">
    <property type="match status" value="1"/>
</dbReference>
<dbReference type="Pfam" id="PF19976">
    <property type="entry name" value="GAAD"/>
    <property type="match status" value="1"/>
</dbReference>
<dbReference type="PANTHER" id="PTHR31302">
    <property type="entry name" value="TRANSMEMBRANE PROTEIN WITH METALLOPHOSPHOESTERASE DOMAIN-RELATED"/>
    <property type="match status" value="1"/>
</dbReference>
<dbReference type="Pfam" id="PF00149">
    <property type="entry name" value="Metallophos"/>
    <property type="match status" value="1"/>
</dbReference>
<protein>
    <submittedName>
        <fullName evidence="4">Uncharacterized protein</fullName>
    </submittedName>
</protein>
<accession>A0A5J6N0P7</accession>